<comment type="cofactor">
    <cofactor evidence="1">
        <name>FAD</name>
        <dbReference type="ChEBI" id="CHEBI:57692"/>
    </cofactor>
</comment>
<keyword evidence="3" id="KW-0285">Flavoprotein</keyword>
<dbReference type="RefSeq" id="WP_188509900.1">
    <property type="nucleotide sequence ID" value="NZ_BMGB01000001.1"/>
</dbReference>
<dbReference type="InterPro" id="IPR036188">
    <property type="entry name" value="FAD/NAD-bd_sf"/>
</dbReference>
<evidence type="ECO:0000256" key="3">
    <source>
        <dbReference type="ARBA" id="ARBA00022630"/>
    </source>
</evidence>
<name>A0A916SI96_9MICO</name>
<dbReference type="GO" id="GO:0003955">
    <property type="term" value="F:NAD(P)H dehydrogenase (quinone) activity"/>
    <property type="evidence" value="ECO:0007669"/>
    <property type="project" value="TreeGrafter"/>
</dbReference>
<comment type="similarity">
    <text evidence="2">Belongs to the NADH dehydrogenase family.</text>
</comment>
<evidence type="ECO:0000313" key="9">
    <source>
        <dbReference type="Proteomes" id="UP000606922"/>
    </source>
</evidence>
<reference evidence="8" key="1">
    <citation type="journal article" date="2014" name="Int. J. Syst. Evol. Microbiol.">
        <title>Complete genome sequence of Corynebacterium casei LMG S-19264T (=DSM 44701T), isolated from a smear-ripened cheese.</title>
        <authorList>
            <consortium name="US DOE Joint Genome Institute (JGI-PGF)"/>
            <person name="Walter F."/>
            <person name="Albersmeier A."/>
            <person name="Kalinowski J."/>
            <person name="Ruckert C."/>
        </authorList>
    </citation>
    <scope>NUCLEOTIDE SEQUENCE</scope>
    <source>
        <strain evidence="8">CGMCC 1.12813</strain>
    </source>
</reference>
<evidence type="ECO:0000256" key="6">
    <source>
        <dbReference type="SAM" id="MobiDB-lite"/>
    </source>
</evidence>
<gene>
    <name evidence="8" type="primary">ndh</name>
    <name evidence="8" type="ORF">GCM10010979_13680</name>
</gene>
<evidence type="ECO:0000256" key="5">
    <source>
        <dbReference type="ARBA" id="ARBA00023002"/>
    </source>
</evidence>
<keyword evidence="4" id="KW-0274">FAD</keyword>
<comment type="caution">
    <text evidence="8">The sequence shown here is derived from an EMBL/GenBank/DDBJ whole genome shotgun (WGS) entry which is preliminary data.</text>
</comment>
<dbReference type="Gene3D" id="3.50.50.100">
    <property type="match status" value="1"/>
</dbReference>
<evidence type="ECO:0000256" key="1">
    <source>
        <dbReference type="ARBA" id="ARBA00001974"/>
    </source>
</evidence>
<reference evidence="8" key="2">
    <citation type="submission" date="2020-09" db="EMBL/GenBank/DDBJ databases">
        <authorList>
            <person name="Sun Q."/>
            <person name="Zhou Y."/>
        </authorList>
    </citation>
    <scope>NUCLEOTIDE SEQUENCE</scope>
    <source>
        <strain evidence="8">CGMCC 1.12813</strain>
    </source>
</reference>
<dbReference type="EMBL" id="BMGB01000001">
    <property type="protein sequence ID" value="GGB00466.1"/>
    <property type="molecule type" value="Genomic_DNA"/>
</dbReference>
<dbReference type="GO" id="GO:0019646">
    <property type="term" value="P:aerobic electron transport chain"/>
    <property type="evidence" value="ECO:0007669"/>
    <property type="project" value="TreeGrafter"/>
</dbReference>
<sequence>MITIVIVGGGYAGVICANRLRSSLSHVEAASVRIRLVNPEEHFYERIRFHEVAAGTRDTAAIPLVDMLHPDVQLTIGTAVQIDPAKRVVDVREASGGLSTHPYDKLVYAVGSGDSTDRVRGAREFTYAIADPHSATAAAGAIAAAGTGQRVVVVGGGFTGVETAAEVAEQNPKLRVTLATSGPLVSPMRARARRSITKRLHRLGVEIEDRSFVSSVTQGALHFVDESTMEFDVCLWTAGFSVPDLARDSGLACDEVGRLRVDEHLRSIDAPDVLGAGDAVRLPEQYGHHLRMGCAAALPLGGAAADVLLALLRRRSLPIASVGFLVQCISIGRRDGYVQFVKSNDTATPFALSGSPGARFKEMICAMTVDGPRKERSKPGAYWAPKGPKPLPHRELTSA</sequence>
<evidence type="ECO:0000256" key="4">
    <source>
        <dbReference type="ARBA" id="ARBA00022827"/>
    </source>
</evidence>
<dbReference type="InterPro" id="IPR051169">
    <property type="entry name" value="NADH-Q_oxidoreductase"/>
</dbReference>
<dbReference type="PANTHER" id="PTHR42913:SF3">
    <property type="entry name" value="64 KDA MITOCHONDRIAL NADH DEHYDROGENASE (EUROFUNG)"/>
    <property type="match status" value="1"/>
</dbReference>
<evidence type="ECO:0000259" key="7">
    <source>
        <dbReference type="Pfam" id="PF07992"/>
    </source>
</evidence>
<keyword evidence="9" id="KW-1185">Reference proteome</keyword>
<protein>
    <submittedName>
        <fullName evidence="8">NADH dehydrogenase</fullName>
    </submittedName>
</protein>
<feature type="region of interest" description="Disordered" evidence="6">
    <location>
        <begin position="372"/>
        <end position="399"/>
    </location>
</feature>
<organism evidence="8 9">
    <name type="scientific">Conyzicola nivalis</name>
    <dbReference type="NCBI Taxonomy" id="1477021"/>
    <lineage>
        <taxon>Bacteria</taxon>
        <taxon>Bacillati</taxon>
        <taxon>Actinomycetota</taxon>
        <taxon>Actinomycetes</taxon>
        <taxon>Micrococcales</taxon>
        <taxon>Microbacteriaceae</taxon>
        <taxon>Conyzicola</taxon>
    </lineage>
</organism>
<proteinExistence type="inferred from homology"/>
<evidence type="ECO:0000256" key="2">
    <source>
        <dbReference type="ARBA" id="ARBA00005272"/>
    </source>
</evidence>
<dbReference type="AlphaFoldDB" id="A0A916SI96"/>
<dbReference type="PRINTS" id="PR00368">
    <property type="entry name" value="FADPNR"/>
</dbReference>
<evidence type="ECO:0000313" key="8">
    <source>
        <dbReference type="EMBL" id="GGB00466.1"/>
    </source>
</evidence>
<dbReference type="Pfam" id="PF07992">
    <property type="entry name" value="Pyr_redox_2"/>
    <property type="match status" value="1"/>
</dbReference>
<dbReference type="PANTHER" id="PTHR42913">
    <property type="entry name" value="APOPTOSIS-INDUCING FACTOR 1"/>
    <property type="match status" value="1"/>
</dbReference>
<feature type="domain" description="FAD/NAD(P)-binding" evidence="7">
    <location>
        <begin position="4"/>
        <end position="287"/>
    </location>
</feature>
<dbReference type="Proteomes" id="UP000606922">
    <property type="component" value="Unassembled WGS sequence"/>
</dbReference>
<dbReference type="PRINTS" id="PR00411">
    <property type="entry name" value="PNDRDTASEI"/>
</dbReference>
<keyword evidence="5" id="KW-0560">Oxidoreductase</keyword>
<dbReference type="InterPro" id="IPR023753">
    <property type="entry name" value="FAD/NAD-binding_dom"/>
</dbReference>
<dbReference type="SUPFAM" id="SSF51905">
    <property type="entry name" value="FAD/NAD(P)-binding domain"/>
    <property type="match status" value="1"/>
</dbReference>
<accession>A0A916SI96</accession>